<dbReference type="EMBL" id="JAJEPV010000034">
    <property type="protein sequence ID" value="MCC2120479.1"/>
    <property type="molecule type" value="Genomic_DNA"/>
</dbReference>
<feature type="transmembrane region" description="Helical" evidence="6">
    <location>
        <begin position="118"/>
        <end position="139"/>
    </location>
</feature>
<protein>
    <submittedName>
        <fullName evidence="8">Na+/H+ antiporter NhaC family protein</fullName>
    </submittedName>
</protein>
<evidence type="ECO:0000256" key="3">
    <source>
        <dbReference type="ARBA" id="ARBA00022692"/>
    </source>
</evidence>
<comment type="caution">
    <text evidence="8">The sequence shown here is derived from an EMBL/GenBank/DDBJ whole genome shotgun (WGS) entry which is preliminary data.</text>
</comment>
<evidence type="ECO:0000313" key="8">
    <source>
        <dbReference type="EMBL" id="MCC2120479.1"/>
    </source>
</evidence>
<proteinExistence type="predicted"/>
<dbReference type="InterPro" id="IPR018461">
    <property type="entry name" value="Na/H_Antiport_NhaC-like_C"/>
</dbReference>
<feature type="transmembrane region" description="Helical" evidence="6">
    <location>
        <begin position="78"/>
        <end position="98"/>
    </location>
</feature>
<feature type="transmembrane region" description="Helical" evidence="6">
    <location>
        <begin position="306"/>
        <end position="324"/>
    </location>
</feature>
<feature type="transmembrane region" description="Helical" evidence="6">
    <location>
        <begin position="160"/>
        <end position="185"/>
    </location>
</feature>
<keyword evidence="2" id="KW-1003">Cell membrane</keyword>
<gene>
    <name evidence="8" type="ORF">LKD75_12915</name>
</gene>
<keyword evidence="3 6" id="KW-0812">Transmembrane</keyword>
<keyword evidence="9" id="KW-1185">Reference proteome</keyword>
<feature type="transmembrane region" description="Helical" evidence="6">
    <location>
        <begin position="267"/>
        <end position="286"/>
    </location>
</feature>
<feature type="transmembrane region" description="Helical" evidence="6">
    <location>
        <begin position="500"/>
        <end position="522"/>
    </location>
</feature>
<feature type="transmembrane region" description="Helical" evidence="6">
    <location>
        <begin position="42"/>
        <end position="66"/>
    </location>
</feature>
<feature type="transmembrane region" description="Helical" evidence="6">
    <location>
        <begin position="336"/>
        <end position="357"/>
    </location>
</feature>
<name>A0AAE3D9M3_9FIRM</name>
<evidence type="ECO:0000256" key="5">
    <source>
        <dbReference type="ARBA" id="ARBA00023136"/>
    </source>
</evidence>
<dbReference type="Pfam" id="PF03553">
    <property type="entry name" value="Na_H_antiporter"/>
    <property type="match status" value="1"/>
</dbReference>
<sequence length="530" mass="56366">MYLKCYKKSTREGKIMYGTIWALLPPVVAIVLALITKEVYSSLFIGIVTGALIYTGFSPIATLDTVINEGFINSVADAWNIGIFMFLILLGTMVALMNKAGGSAAFGEWAKKHVKTRAGALLSTFLLGVLIFVDDYFNCLTVGSVMMPVTDGHKISRAKLAYIIDATAAPICMIAPISSWAAAVSGMVDEGVYSGIELFVRAIPYNYYSLLTIVFVVGMALMGFDYGPMAKHERNAREKGDLFTEGERVANADNAPKGSTRGKVYDLLIPVIVLIVCCVIGMIYVGGFFEGVGFIDAFSATDASVGLPWGSLIALLFAIVYYMCRRLVSFKEAMNCLTQGFIAMVPAMLILTFAVTLKTMTGLLGADVYVAGLMQGASTGLTNMLPAIIFLVACFLAFASGTSWGTFGILIPIVTGVFTDPTTGAIVPGAEHLIIIGVSACLAGAVMGDHCSPISDTTIMASAGAQCNHINHVSTQVPYVLTVAAISFVTYTIAGFVQNVVICLVIGILLTLATLVVLKRVFGEKAVVRK</sequence>
<feature type="transmembrane region" description="Helical" evidence="6">
    <location>
        <begin position="15"/>
        <end position="36"/>
    </location>
</feature>
<organism evidence="8 9">
    <name type="scientific">Waltera acetigignens</name>
    <dbReference type="NCBI Taxonomy" id="2981769"/>
    <lineage>
        <taxon>Bacteria</taxon>
        <taxon>Bacillati</taxon>
        <taxon>Bacillota</taxon>
        <taxon>Clostridia</taxon>
        <taxon>Lachnospirales</taxon>
        <taxon>Lachnospiraceae</taxon>
        <taxon>Waltera</taxon>
    </lineage>
</organism>
<evidence type="ECO:0000256" key="2">
    <source>
        <dbReference type="ARBA" id="ARBA00022475"/>
    </source>
</evidence>
<comment type="subcellular location">
    <subcellularLocation>
        <location evidence="1">Cell membrane</location>
        <topology evidence="1">Multi-pass membrane protein</topology>
    </subcellularLocation>
</comment>
<dbReference type="AlphaFoldDB" id="A0AAE3D9M3"/>
<keyword evidence="4 6" id="KW-1133">Transmembrane helix</keyword>
<dbReference type="PANTHER" id="PTHR43478">
    <property type="entry name" value="NA+/H+ ANTIPORTER-RELATED"/>
    <property type="match status" value="1"/>
</dbReference>
<evidence type="ECO:0000259" key="7">
    <source>
        <dbReference type="Pfam" id="PF03553"/>
    </source>
</evidence>
<dbReference type="GO" id="GO:0005886">
    <property type="term" value="C:plasma membrane"/>
    <property type="evidence" value="ECO:0007669"/>
    <property type="project" value="UniProtKB-SubCell"/>
</dbReference>
<feature type="transmembrane region" description="Helical" evidence="6">
    <location>
        <begin position="205"/>
        <end position="224"/>
    </location>
</feature>
<reference evidence="8 9" key="1">
    <citation type="submission" date="2021-10" db="EMBL/GenBank/DDBJ databases">
        <title>Anaerobic single-cell dispensing facilitates the cultivation of human gut bacteria.</title>
        <authorList>
            <person name="Afrizal A."/>
        </authorList>
    </citation>
    <scope>NUCLEOTIDE SEQUENCE [LARGE SCALE GENOMIC DNA]</scope>
    <source>
        <strain evidence="8 9">CLA-AA-H273</strain>
    </source>
</reference>
<accession>A0AAE3D9M3</accession>
<dbReference type="Proteomes" id="UP001197795">
    <property type="component" value="Unassembled WGS sequence"/>
</dbReference>
<evidence type="ECO:0000313" key="9">
    <source>
        <dbReference type="Proteomes" id="UP001197795"/>
    </source>
</evidence>
<feature type="domain" description="Na+/H+ antiporter NhaC-like C-terminal" evidence="7">
    <location>
        <begin position="175"/>
        <end position="496"/>
    </location>
</feature>
<dbReference type="PANTHER" id="PTHR43478:SF1">
    <property type="entry name" value="NA+_H+ ANTIPORTER NHAC-LIKE C-TERMINAL DOMAIN-CONTAINING PROTEIN"/>
    <property type="match status" value="1"/>
</dbReference>
<evidence type="ECO:0000256" key="4">
    <source>
        <dbReference type="ARBA" id="ARBA00022989"/>
    </source>
</evidence>
<evidence type="ECO:0000256" key="1">
    <source>
        <dbReference type="ARBA" id="ARBA00004651"/>
    </source>
</evidence>
<evidence type="ECO:0000256" key="6">
    <source>
        <dbReference type="SAM" id="Phobius"/>
    </source>
</evidence>
<keyword evidence="5 6" id="KW-0472">Membrane</keyword>